<dbReference type="InterPro" id="IPR006671">
    <property type="entry name" value="Cyclin_N"/>
</dbReference>
<feature type="domain" description="Cyclin N-terminal" evidence="1">
    <location>
        <begin position="60"/>
        <end position="156"/>
    </location>
</feature>
<dbReference type="Pfam" id="PF00134">
    <property type="entry name" value="Cyclin_N"/>
    <property type="match status" value="1"/>
</dbReference>
<reference evidence="2" key="1">
    <citation type="submission" date="2021-02" db="EMBL/GenBank/DDBJ databases">
        <authorList>
            <person name="Nowell W R."/>
        </authorList>
    </citation>
    <scope>NUCLEOTIDE SEQUENCE</scope>
</reference>
<dbReference type="Gene3D" id="1.10.472.10">
    <property type="entry name" value="Cyclin-like"/>
    <property type="match status" value="2"/>
</dbReference>
<gene>
    <name evidence="2" type="ORF">GPM918_LOCUS41289</name>
    <name evidence="3" type="ORF">SRO942_LOCUS42320</name>
</gene>
<dbReference type="EMBL" id="CAJOBC010098209">
    <property type="protein sequence ID" value="CAF4452584.1"/>
    <property type="molecule type" value="Genomic_DNA"/>
</dbReference>
<protein>
    <recommendedName>
        <fullName evidence="1">Cyclin N-terminal domain-containing protein</fullName>
    </recommendedName>
</protein>
<organism evidence="2 4">
    <name type="scientific">Didymodactylos carnosus</name>
    <dbReference type="NCBI Taxonomy" id="1234261"/>
    <lineage>
        <taxon>Eukaryota</taxon>
        <taxon>Metazoa</taxon>
        <taxon>Spiralia</taxon>
        <taxon>Gnathifera</taxon>
        <taxon>Rotifera</taxon>
        <taxon>Eurotatoria</taxon>
        <taxon>Bdelloidea</taxon>
        <taxon>Philodinida</taxon>
        <taxon>Philodinidae</taxon>
        <taxon>Didymodactylos</taxon>
    </lineage>
</organism>
<comment type="caution">
    <text evidence="2">The sequence shown here is derived from an EMBL/GenBank/DDBJ whole genome shotgun (WGS) entry which is preliminary data.</text>
</comment>
<dbReference type="InterPro" id="IPR036915">
    <property type="entry name" value="Cyclin-like_sf"/>
</dbReference>
<dbReference type="SUPFAM" id="SSF47954">
    <property type="entry name" value="Cyclin-like"/>
    <property type="match status" value="1"/>
</dbReference>
<evidence type="ECO:0000313" key="2">
    <source>
        <dbReference type="EMBL" id="CAF1584019.1"/>
    </source>
</evidence>
<name>A0A815ZIQ6_9BILA</name>
<feature type="non-terminal residue" evidence="2">
    <location>
        <position position="1"/>
    </location>
</feature>
<dbReference type="Proteomes" id="UP000663829">
    <property type="component" value="Unassembled WGS sequence"/>
</dbReference>
<evidence type="ECO:0000313" key="4">
    <source>
        <dbReference type="Proteomes" id="UP000663829"/>
    </source>
</evidence>
<dbReference type="AlphaFoldDB" id="A0A815ZIQ6"/>
<sequence>ATKMMFTDELESFGIFSNCANEDDDYVHAAKDSKLCLDTDILQTMLATEDELCYHDLLSSELPSIVHQTVAKLCLWLNYSTSVCWMSNVIIKRYYLAKTQAELDLALICACVSLCAKYQDSTEPQYEYLAMHCQTTVDQIHVREIHVLETLSWDLCVYTPSDYLSLIYNSMSADEDETSCTMKNLMNVANERLLLLYQTGSLLLSTYPSSILTLSLLLILSFSSEHTEQIILNQIKMFLKHKKSPQQYKDQVLRCVLSLNVELVNKQKYLCDT</sequence>
<evidence type="ECO:0000259" key="1">
    <source>
        <dbReference type="Pfam" id="PF00134"/>
    </source>
</evidence>
<accession>A0A815ZIQ6</accession>
<dbReference type="Proteomes" id="UP000681722">
    <property type="component" value="Unassembled WGS sequence"/>
</dbReference>
<keyword evidence="4" id="KW-1185">Reference proteome</keyword>
<dbReference type="OrthoDB" id="10014194at2759"/>
<proteinExistence type="predicted"/>
<dbReference type="EMBL" id="CAJNOQ010032199">
    <property type="protein sequence ID" value="CAF1584019.1"/>
    <property type="molecule type" value="Genomic_DNA"/>
</dbReference>
<evidence type="ECO:0000313" key="3">
    <source>
        <dbReference type="EMBL" id="CAF4452584.1"/>
    </source>
</evidence>